<evidence type="ECO:0000313" key="2">
    <source>
        <dbReference type="Proteomes" id="UP000186657"/>
    </source>
</evidence>
<dbReference type="Pfam" id="PF13531">
    <property type="entry name" value="SBP_bac_11"/>
    <property type="match status" value="1"/>
</dbReference>
<dbReference type="AlphaFoldDB" id="A0A1U7N9X4"/>
<keyword evidence="2" id="KW-1185">Reference proteome</keyword>
<dbReference type="Gene3D" id="3.40.190.10">
    <property type="entry name" value="Periplasmic binding protein-like II"/>
    <property type="match status" value="2"/>
</dbReference>
<comment type="caution">
    <text evidence="1">The sequence shown here is derived from an EMBL/GenBank/DDBJ whole genome shotgun (WGS) entry which is preliminary data.</text>
</comment>
<reference evidence="1 2" key="1">
    <citation type="submission" date="2016-10" db="EMBL/GenBank/DDBJ databases">
        <title>Comparative genomics uncovers the prolific and rare metabolic potential of the cyanobacterial genus Moorea.</title>
        <authorList>
            <person name="Leao T."/>
            <person name="Castelao G."/>
            <person name="Korobeynikov A."/>
            <person name="Monroe E.A."/>
            <person name="Podell S."/>
            <person name="Glukhov E."/>
            <person name="Allen E."/>
            <person name="Gerwick W.H."/>
            <person name="Gerwick L."/>
        </authorList>
    </citation>
    <scope>NUCLEOTIDE SEQUENCE [LARGE SCALE GENOMIC DNA]</scope>
    <source>
        <strain evidence="1 2">PNG5-198</strain>
    </source>
</reference>
<dbReference type="PANTHER" id="PTHR30632">
    <property type="entry name" value="MOLYBDATE-BINDING PERIPLASMIC PROTEIN"/>
    <property type="match status" value="1"/>
</dbReference>
<evidence type="ECO:0000313" key="1">
    <source>
        <dbReference type="EMBL" id="OLT62743.1"/>
    </source>
</evidence>
<protein>
    <submittedName>
        <fullName evidence="1">ABC transporter substrate-binding protein</fullName>
    </submittedName>
</protein>
<sequence>MDNKTTKTITSLGIIAVSLGIAYAPLPGLNQTLYVVTGTELQEPLAVLEQRFEETYSNINIEFKFQGSQELVNRYLDEKNDFKPTILIPANGVLLNELSDRWQAQNTSAPFYDNPQPIAKTLLVGIAWPERGQVLFPDGRFQWLKLENAMKKRNWQEIGGNPNWGSFDFVTTDPNRSNSGQLTLSLWTQSNSGGATLSPTNFNSPETQSLFGLVKRSVYQPPRSTDTLLQEFIARGPNDADVATVYESIALYRWEQAAQTQSKPYQIYYFNPTIETVSTAAIVRRDVNSQQVKAARKFLQFLTAPEQQKTFVQYGFRPVVGGIDLQSVSGSPWTKGIPGAKTDPNLKSLAPPNSEVIGEIQRMWNRVQ</sequence>
<accession>A0A1U7N9X4</accession>
<dbReference type="GO" id="GO:0030973">
    <property type="term" value="F:molybdate ion binding"/>
    <property type="evidence" value="ECO:0007669"/>
    <property type="project" value="TreeGrafter"/>
</dbReference>
<dbReference type="EMBL" id="MKZS01000001">
    <property type="protein sequence ID" value="OLT62743.1"/>
    <property type="molecule type" value="Genomic_DNA"/>
</dbReference>
<dbReference type="GO" id="GO:0015689">
    <property type="term" value="P:molybdate ion transport"/>
    <property type="evidence" value="ECO:0007669"/>
    <property type="project" value="TreeGrafter"/>
</dbReference>
<dbReference type="RefSeq" id="WP_075905090.1">
    <property type="nucleotide sequence ID" value="NZ_MKZS01000001.1"/>
</dbReference>
<dbReference type="PANTHER" id="PTHR30632:SF0">
    <property type="entry name" value="SULFATE-BINDING PROTEIN"/>
    <property type="match status" value="1"/>
</dbReference>
<name>A0A1U7N9X4_9CYAN</name>
<organism evidence="1 2">
    <name type="scientific">Moorena bouillonii PNG</name>
    <dbReference type="NCBI Taxonomy" id="568701"/>
    <lineage>
        <taxon>Bacteria</taxon>
        <taxon>Bacillati</taxon>
        <taxon>Cyanobacteriota</taxon>
        <taxon>Cyanophyceae</taxon>
        <taxon>Coleofasciculales</taxon>
        <taxon>Coleofasciculaceae</taxon>
        <taxon>Moorena</taxon>
    </lineage>
</organism>
<proteinExistence type="predicted"/>
<dbReference type="Proteomes" id="UP000186657">
    <property type="component" value="Unassembled WGS sequence"/>
</dbReference>
<gene>
    <name evidence="1" type="ORF">BJP37_30645</name>
</gene>
<dbReference type="InterPro" id="IPR050682">
    <property type="entry name" value="ModA/WtpA"/>
</dbReference>
<dbReference type="SUPFAM" id="SSF53850">
    <property type="entry name" value="Periplasmic binding protein-like II"/>
    <property type="match status" value="1"/>
</dbReference>